<keyword evidence="2" id="KW-1133">Transmembrane helix</keyword>
<evidence type="ECO:0000313" key="3">
    <source>
        <dbReference type="EMBL" id="MCI0125383.1"/>
    </source>
</evidence>
<protein>
    <submittedName>
        <fullName evidence="3">Uncharacterized protein</fullName>
    </submittedName>
</protein>
<keyword evidence="4" id="KW-1185">Reference proteome</keyword>
<feature type="transmembrane region" description="Helical" evidence="2">
    <location>
        <begin position="29"/>
        <end position="51"/>
    </location>
</feature>
<organism evidence="3 4">
    <name type="scientific">Paradevosia shaoguanensis</name>
    <dbReference type="NCBI Taxonomy" id="1335043"/>
    <lineage>
        <taxon>Bacteria</taxon>
        <taxon>Pseudomonadati</taxon>
        <taxon>Pseudomonadota</taxon>
        <taxon>Alphaproteobacteria</taxon>
        <taxon>Hyphomicrobiales</taxon>
        <taxon>Devosiaceae</taxon>
        <taxon>Paradevosia</taxon>
    </lineage>
</organism>
<keyword evidence="2" id="KW-0472">Membrane</keyword>
<proteinExistence type="predicted"/>
<feature type="compositionally biased region" description="Gly residues" evidence="1">
    <location>
        <begin position="149"/>
        <end position="162"/>
    </location>
</feature>
<accession>A0AA41U9L5</accession>
<dbReference type="EMBL" id="JALAZD010000001">
    <property type="protein sequence ID" value="MCI0125383.1"/>
    <property type="molecule type" value="Genomic_DNA"/>
</dbReference>
<comment type="caution">
    <text evidence="3">The sequence shown here is derived from an EMBL/GenBank/DDBJ whole genome shotgun (WGS) entry which is preliminary data.</text>
</comment>
<reference evidence="3" key="1">
    <citation type="submission" date="2022-03" db="EMBL/GenBank/DDBJ databases">
        <title>The complete genome sequence of a Methyloterrigena soli.</title>
        <authorList>
            <person name="Zi Z."/>
        </authorList>
    </citation>
    <scope>NUCLEOTIDE SEQUENCE</scope>
    <source>
        <strain evidence="3">M48</strain>
    </source>
</reference>
<evidence type="ECO:0000256" key="1">
    <source>
        <dbReference type="SAM" id="MobiDB-lite"/>
    </source>
</evidence>
<evidence type="ECO:0000313" key="4">
    <source>
        <dbReference type="Proteomes" id="UP001156140"/>
    </source>
</evidence>
<dbReference type="AlphaFoldDB" id="A0AA41U9L5"/>
<feature type="region of interest" description="Disordered" evidence="1">
    <location>
        <begin position="140"/>
        <end position="185"/>
    </location>
</feature>
<keyword evidence="2" id="KW-0812">Transmembrane</keyword>
<name>A0AA41U9L5_9HYPH</name>
<dbReference type="RefSeq" id="WP_035036502.1">
    <property type="nucleotide sequence ID" value="NZ_CP068983.1"/>
</dbReference>
<sequence length="185" mass="19276">MVAWVSAILIGFTALTALAIVFAARNIRGAIALSLCWIAVVVAVAYGSGMLTGYPRHATSMNALAYPFETAQVEIISFETVPDVAIYIWARNSNNIPMNLALDWSESMAAGLYKAKEASRQTGGKLMLDLNAQPERGDGVVQREHNEGPDGGAGGAGGGGTGTSSYGTSSGASVYVGQNDFPLKD</sequence>
<feature type="compositionally biased region" description="Low complexity" evidence="1">
    <location>
        <begin position="163"/>
        <end position="177"/>
    </location>
</feature>
<evidence type="ECO:0000256" key="2">
    <source>
        <dbReference type="SAM" id="Phobius"/>
    </source>
</evidence>
<dbReference type="Proteomes" id="UP001156140">
    <property type="component" value="Unassembled WGS sequence"/>
</dbReference>
<gene>
    <name evidence="3" type="ORF">ML536_00930</name>
</gene>